<comment type="caution">
    <text evidence="2">The sequence shown here is derived from an EMBL/GenBank/DDBJ whole genome shotgun (WGS) entry which is preliminary data.</text>
</comment>
<proteinExistence type="predicted"/>
<dbReference type="AlphaFoldDB" id="A0A6I2UYN1"/>
<dbReference type="GO" id="GO:0003676">
    <property type="term" value="F:nucleic acid binding"/>
    <property type="evidence" value="ECO:0007669"/>
    <property type="project" value="InterPro"/>
</dbReference>
<protein>
    <recommendedName>
        <fullName evidence="1">HNH domain-containing protein</fullName>
    </recommendedName>
</protein>
<evidence type="ECO:0000313" key="3">
    <source>
        <dbReference type="Proteomes" id="UP000430222"/>
    </source>
</evidence>
<sequence length="32" mass="3667">MVGGQATNDERNLRSLCVSCHEKIHRRKKKDG</sequence>
<dbReference type="GO" id="GO:0008270">
    <property type="term" value="F:zinc ion binding"/>
    <property type="evidence" value="ECO:0007669"/>
    <property type="project" value="InterPro"/>
</dbReference>
<reference evidence="2 3" key="1">
    <citation type="submission" date="2019-08" db="EMBL/GenBank/DDBJ databases">
        <title>In-depth cultivation of the pig gut microbiome towards novel bacterial diversity and tailored functional studies.</title>
        <authorList>
            <person name="Wylensek D."/>
            <person name="Hitch T.C.A."/>
            <person name="Clavel T."/>
        </authorList>
    </citation>
    <scope>NUCLEOTIDE SEQUENCE [LARGE SCALE GENOMIC DNA]</scope>
    <source>
        <strain evidence="3">WCA-380-WT-3B3</strain>
    </source>
</reference>
<dbReference type="Pfam" id="PF01844">
    <property type="entry name" value="HNH"/>
    <property type="match status" value="1"/>
</dbReference>
<dbReference type="EMBL" id="VUNL01000005">
    <property type="protein sequence ID" value="MSV24781.1"/>
    <property type="molecule type" value="Genomic_DNA"/>
</dbReference>
<name>A0A6I2UYN1_9FIRM</name>
<feature type="domain" description="HNH" evidence="1">
    <location>
        <begin position="7"/>
        <end position="27"/>
    </location>
</feature>
<evidence type="ECO:0000313" key="2">
    <source>
        <dbReference type="EMBL" id="MSV24781.1"/>
    </source>
</evidence>
<dbReference type="Proteomes" id="UP000430222">
    <property type="component" value="Unassembled WGS sequence"/>
</dbReference>
<evidence type="ECO:0000259" key="1">
    <source>
        <dbReference type="Pfam" id="PF01844"/>
    </source>
</evidence>
<dbReference type="GO" id="GO:0004519">
    <property type="term" value="F:endonuclease activity"/>
    <property type="evidence" value="ECO:0007669"/>
    <property type="project" value="InterPro"/>
</dbReference>
<dbReference type="RefSeq" id="WP_328597656.1">
    <property type="nucleotide sequence ID" value="NZ_VUNL01000005.1"/>
</dbReference>
<keyword evidence="3" id="KW-1185">Reference proteome</keyword>
<gene>
    <name evidence="2" type="ORF">FYJ78_06210</name>
</gene>
<dbReference type="InterPro" id="IPR002711">
    <property type="entry name" value="HNH"/>
</dbReference>
<organism evidence="2 3">
    <name type="scientific">Selenomonas montiformis</name>
    <dbReference type="NCBI Taxonomy" id="2652285"/>
    <lineage>
        <taxon>Bacteria</taxon>
        <taxon>Bacillati</taxon>
        <taxon>Bacillota</taxon>
        <taxon>Negativicutes</taxon>
        <taxon>Selenomonadales</taxon>
        <taxon>Selenomonadaceae</taxon>
        <taxon>Selenomonas</taxon>
    </lineage>
</organism>
<accession>A0A6I2UYN1</accession>